<evidence type="ECO:0000256" key="5">
    <source>
        <dbReference type="ARBA" id="ARBA00023002"/>
    </source>
</evidence>
<dbReference type="GO" id="GO:0010181">
    <property type="term" value="F:FMN binding"/>
    <property type="evidence" value="ECO:0007669"/>
    <property type="project" value="InterPro"/>
</dbReference>
<dbReference type="InterPro" id="IPR008259">
    <property type="entry name" value="FMN_hydac_DH_AS"/>
</dbReference>
<evidence type="ECO:0000256" key="1">
    <source>
        <dbReference type="ARBA" id="ARBA00001917"/>
    </source>
</evidence>
<evidence type="ECO:0000313" key="7">
    <source>
        <dbReference type="EMBL" id="KAF3057530.1"/>
    </source>
</evidence>
<dbReference type="InterPro" id="IPR036188">
    <property type="entry name" value="FAD/NAD-bd_sf"/>
</dbReference>
<keyword evidence="5" id="KW-0560">Oxidoreductase</keyword>
<dbReference type="FunFam" id="3.20.20.70:FF:000132">
    <property type="entry name" value="FMN dependent dehydrogenase"/>
    <property type="match status" value="1"/>
</dbReference>
<name>A0A9P4X4I3_9HYPO</name>
<evidence type="ECO:0000256" key="2">
    <source>
        <dbReference type="ARBA" id="ARBA00022630"/>
    </source>
</evidence>
<accession>A0A9P4X4I3</accession>
<dbReference type="PANTHER" id="PTHR10578">
    <property type="entry name" value="S -2-HYDROXY-ACID OXIDASE-RELATED"/>
    <property type="match status" value="1"/>
</dbReference>
<dbReference type="InterPro" id="IPR013785">
    <property type="entry name" value="Aldolase_TIM"/>
</dbReference>
<keyword evidence="2" id="KW-0285">Flavoprotein</keyword>
<dbReference type="GO" id="GO:0071949">
    <property type="term" value="F:FAD binding"/>
    <property type="evidence" value="ECO:0007669"/>
    <property type="project" value="InterPro"/>
</dbReference>
<dbReference type="PROSITE" id="PS51349">
    <property type="entry name" value="FMN_HYDROXY_ACID_DH_2"/>
    <property type="match status" value="1"/>
</dbReference>
<keyword evidence="3" id="KW-0288">FMN</keyword>
<dbReference type="EMBL" id="QLNT01000029">
    <property type="protein sequence ID" value="KAF3057530.1"/>
    <property type="molecule type" value="Genomic_DNA"/>
</dbReference>
<dbReference type="AlphaFoldDB" id="A0A9P4X4I3"/>
<comment type="caution">
    <text evidence="7">The sequence shown here is derived from an EMBL/GenBank/DDBJ whole genome shotgun (WGS) entry which is preliminary data.</text>
</comment>
<dbReference type="Gene3D" id="3.50.50.60">
    <property type="entry name" value="FAD/NAD(P)-binding domain"/>
    <property type="match status" value="1"/>
</dbReference>
<sequence>MDYKDRQKSIYEDGMFFSRLPMVTTDPTKLEEQARRCMTSRSFDFVSGGAGEKATMAANRLAFRQWKIIPRMLCQTAHRDLSVKLFDYLYKSPVIMAPIGVQAIYHNDKELGSAEIAASLGIPYIHSTAATSSIEEVASANGSGHRWFQLYWPKDNELTKSLLSRAKQNGYEVLVVTLDTWTLAWRPSDLDNGYVPFMKGVGTQNGFSDPVFQDKYRRTAGKEIEDDVVAASSAWNGDLFSSQGDRHTWEDIAFLRSHWDGPIVLKGIQHVDDALMAVRSGVQGIVVSNHGGRQVDGAIASLEVLPEIVDAVGDKLAVLFDSGIRTGSDIVKALCLGAKAVLVGRPWVYGLGIAGKKGAQDVLLGLLADLDLTLGLAGLQGVQDCKRAVLRKGPALALSLKKHHGISSTVYELQPKYDVRGVNITLAPNAVRVLQHVGVYDTVRTQGYSYENLHMSNARSQALGTLLQGSPKHFNFASLRVHRAIVQKALLDELKAQGIPVVFGKKLVQLHEDKEFVELEFADGTKARASFVIGADGVHSRVRDAIMDTETSYSGFMGIIGMGVKRDSLHKSAAQTPLPSFIFGGRGFVAVMPSDYKGTVVDFFSTMPYPARSREEWNELANDKTKVQEILQKRFGDQWPQFVCEITKDYNKDGLSLLPFFEVPPLERWTSIKRRVILIGDSAHAFTPQGGQGAAMGLEDAETLSHTLAHPDFASDYMRLLGAWERHRSERLRLVKDFTDLNGRLRTPDTALIQWIKEMLIWGRFKWTGQLGNLQWLHGYNAEDIVRVF</sequence>
<proteinExistence type="predicted"/>
<keyword evidence="8" id="KW-1185">Reference proteome</keyword>
<protein>
    <recommendedName>
        <fullName evidence="6">FMN hydroxy acid dehydrogenase domain-containing protein</fullName>
    </recommendedName>
</protein>
<evidence type="ECO:0000313" key="8">
    <source>
        <dbReference type="Proteomes" id="UP000801864"/>
    </source>
</evidence>
<feature type="domain" description="FMN hydroxy acid dehydrogenase" evidence="6">
    <location>
        <begin position="19"/>
        <end position="395"/>
    </location>
</feature>
<dbReference type="PRINTS" id="PR00420">
    <property type="entry name" value="RNGMNOXGNASE"/>
</dbReference>
<dbReference type="SUPFAM" id="SSF51395">
    <property type="entry name" value="FMN-linked oxidoreductases"/>
    <property type="match status" value="1"/>
</dbReference>
<gene>
    <name evidence="7" type="ORF">CFAM422_012326</name>
</gene>
<dbReference type="PANTHER" id="PTHR10578:SF86">
    <property type="entry name" value="DEPENDENT DEHYDROGENASE, PUTATIVE (AFU_ORTHOLOGUE AFUA_6G02720)-RELATED"/>
    <property type="match status" value="1"/>
</dbReference>
<dbReference type="Gene3D" id="3.20.20.70">
    <property type="entry name" value="Aldolase class I"/>
    <property type="match status" value="1"/>
</dbReference>
<dbReference type="InterPro" id="IPR000262">
    <property type="entry name" value="FMN-dep_DH"/>
</dbReference>
<dbReference type="Pfam" id="PF01070">
    <property type="entry name" value="FMN_dh"/>
    <property type="match status" value="1"/>
</dbReference>
<evidence type="ECO:0000256" key="4">
    <source>
        <dbReference type="ARBA" id="ARBA00022827"/>
    </source>
</evidence>
<dbReference type="InterPro" id="IPR002938">
    <property type="entry name" value="FAD-bd"/>
</dbReference>
<reference evidence="7 8" key="1">
    <citation type="submission" date="2018-06" db="EMBL/GenBank/DDBJ databases">
        <title>Genome analysis of cellulolytic fungus Trichoderma lentiforme CFAM-422.</title>
        <authorList>
            <person name="Steindorff A.S."/>
            <person name="Formighieri E.F."/>
            <person name="Midorikawa G.E.O."/>
            <person name="Tamietti M.S."/>
            <person name="Ramos E.Z."/>
            <person name="Silva A.S."/>
            <person name="Bon E.P.S."/>
            <person name="Mendes T.D."/>
            <person name="Damaso M.C.T."/>
            <person name="Favaro L.C.L."/>
        </authorList>
    </citation>
    <scope>NUCLEOTIDE SEQUENCE [LARGE SCALE GENOMIC DNA]</scope>
    <source>
        <strain evidence="7 8">CFAM-422</strain>
    </source>
</reference>
<keyword evidence="4" id="KW-0274">FAD</keyword>
<dbReference type="PROSITE" id="PS00557">
    <property type="entry name" value="FMN_HYDROXY_ACID_DH_1"/>
    <property type="match status" value="1"/>
</dbReference>
<dbReference type="InterPro" id="IPR037350">
    <property type="entry name" value="LMO_FMN"/>
</dbReference>
<dbReference type="GO" id="GO:0016491">
    <property type="term" value="F:oxidoreductase activity"/>
    <property type="evidence" value="ECO:0007669"/>
    <property type="project" value="UniProtKB-KW"/>
</dbReference>
<evidence type="ECO:0000256" key="3">
    <source>
        <dbReference type="ARBA" id="ARBA00022643"/>
    </source>
</evidence>
<organism evidence="7 8">
    <name type="scientific">Trichoderma lentiforme</name>
    <dbReference type="NCBI Taxonomy" id="1567552"/>
    <lineage>
        <taxon>Eukaryota</taxon>
        <taxon>Fungi</taxon>
        <taxon>Dikarya</taxon>
        <taxon>Ascomycota</taxon>
        <taxon>Pezizomycotina</taxon>
        <taxon>Sordariomycetes</taxon>
        <taxon>Hypocreomycetidae</taxon>
        <taxon>Hypocreales</taxon>
        <taxon>Hypocreaceae</taxon>
        <taxon>Trichoderma</taxon>
    </lineage>
</organism>
<dbReference type="SUPFAM" id="SSF51905">
    <property type="entry name" value="FAD/NAD(P)-binding domain"/>
    <property type="match status" value="1"/>
</dbReference>
<dbReference type="Proteomes" id="UP000801864">
    <property type="component" value="Unassembled WGS sequence"/>
</dbReference>
<comment type="cofactor">
    <cofactor evidence="1">
        <name>FMN</name>
        <dbReference type="ChEBI" id="CHEBI:58210"/>
    </cofactor>
</comment>
<dbReference type="CDD" id="cd03332">
    <property type="entry name" value="LMO_FMN"/>
    <property type="match status" value="1"/>
</dbReference>
<dbReference type="InterPro" id="IPR037396">
    <property type="entry name" value="FMN_HAD"/>
</dbReference>
<dbReference type="Pfam" id="PF01494">
    <property type="entry name" value="FAD_binding_3"/>
    <property type="match status" value="1"/>
</dbReference>
<evidence type="ECO:0000259" key="6">
    <source>
        <dbReference type="PROSITE" id="PS51349"/>
    </source>
</evidence>